<reference evidence="6" key="2">
    <citation type="submission" date="2021-09" db="EMBL/GenBank/DDBJ databases">
        <authorList>
            <person name="Gilroy R."/>
        </authorList>
    </citation>
    <scope>NUCLEOTIDE SEQUENCE</scope>
    <source>
        <strain evidence="6">ChiGjej5B5-22894</strain>
    </source>
</reference>
<comment type="similarity">
    <text evidence="4">Belongs to the carotenoid/retinoid oxidoreductase family.</text>
</comment>
<dbReference type="InterPro" id="IPR036188">
    <property type="entry name" value="FAD/NAD-bd_sf"/>
</dbReference>
<feature type="domain" description="Amine oxidase" evidence="5">
    <location>
        <begin position="15"/>
        <end position="517"/>
    </location>
</feature>
<organism evidence="6 7">
    <name type="scientific">Brachybacterium massiliense</name>
    <dbReference type="NCBI Taxonomy" id="1755098"/>
    <lineage>
        <taxon>Bacteria</taxon>
        <taxon>Bacillati</taxon>
        <taxon>Actinomycetota</taxon>
        <taxon>Actinomycetes</taxon>
        <taxon>Micrococcales</taxon>
        <taxon>Dermabacteraceae</taxon>
        <taxon>Brachybacterium</taxon>
    </lineage>
</organism>
<dbReference type="InterPro" id="IPR014105">
    <property type="entry name" value="Carotenoid/retinoid_OxRdtase"/>
</dbReference>
<keyword evidence="3 4" id="KW-0560">Oxidoreductase</keyword>
<evidence type="ECO:0000313" key="6">
    <source>
        <dbReference type="EMBL" id="HJG91075.1"/>
    </source>
</evidence>
<evidence type="ECO:0000313" key="7">
    <source>
        <dbReference type="Proteomes" id="UP000742460"/>
    </source>
</evidence>
<dbReference type="AlphaFoldDB" id="A0A921MVB6"/>
<evidence type="ECO:0000259" key="5">
    <source>
        <dbReference type="Pfam" id="PF01593"/>
    </source>
</evidence>
<dbReference type="SUPFAM" id="SSF51905">
    <property type="entry name" value="FAD/NAD(P)-binding domain"/>
    <property type="match status" value="1"/>
</dbReference>
<dbReference type="PANTHER" id="PTHR43734:SF1">
    <property type="entry name" value="PHYTOENE DESATURASE"/>
    <property type="match status" value="1"/>
</dbReference>
<reference evidence="6" key="1">
    <citation type="journal article" date="2021" name="PeerJ">
        <title>Extensive microbial diversity within the chicken gut microbiome revealed by metagenomics and culture.</title>
        <authorList>
            <person name="Gilroy R."/>
            <person name="Ravi A."/>
            <person name="Getino M."/>
            <person name="Pursley I."/>
            <person name="Horton D.L."/>
            <person name="Alikhan N.F."/>
            <person name="Baker D."/>
            <person name="Gharbi K."/>
            <person name="Hall N."/>
            <person name="Watson M."/>
            <person name="Adriaenssens E.M."/>
            <person name="Foster-Nyarko E."/>
            <person name="Jarju S."/>
            <person name="Secka A."/>
            <person name="Antonio M."/>
            <person name="Oren A."/>
            <person name="Chaudhuri R.R."/>
            <person name="La Ragione R."/>
            <person name="Hildebrand F."/>
            <person name="Pallen M.J."/>
        </authorList>
    </citation>
    <scope>NUCLEOTIDE SEQUENCE</scope>
    <source>
        <strain evidence="6">ChiGjej5B5-22894</strain>
    </source>
</reference>
<keyword evidence="2 4" id="KW-0125">Carotenoid biosynthesis</keyword>
<dbReference type="EMBL" id="DYUE01000128">
    <property type="protein sequence ID" value="HJG91075.1"/>
    <property type="molecule type" value="Genomic_DNA"/>
</dbReference>
<evidence type="ECO:0000256" key="1">
    <source>
        <dbReference type="ARBA" id="ARBA00004829"/>
    </source>
</evidence>
<dbReference type="PANTHER" id="PTHR43734">
    <property type="entry name" value="PHYTOENE DESATURASE"/>
    <property type="match status" value="1"/>
</dbReference>
<comment type="caution">
    <text evidence="6">The sequence shown here is derived from an EMBL/GenBank/DDBJ whole genome shotgun (WGS) entry which is preliminary data.</text>
</comment>
<name>A0A921MVB6_9MICO</name>
<dbReference type="Gene3D" id="3.50.50.60">
    <property type="entry name" value="FAD/NAD(P)-binding domain"/>
    <property type="match status" value="2"/>
</dbReference>
<proteinExistence type="inferred from homology"/>
<dbReference type="GO" id="GO:0016117">
    <property type="term" value="P:carotenoid biosynthetic process"/>
    <property type="evidence" value="ECO:0007669"/>
    <property type="project" value="UniProtKB-KW"/>
</dbReference>
<dbReference type="InterPro" id="IPR002937">
    <property type="entry name" value="Amino_oxidase"/>
</dbReference>
<gene>
    <name evidence="6" type="primary">crtI</name>
    <name evidence="6" type="ORF">K8V81_05060</name>
</gene>
<sequence length="535" mass="57618">MTARTRTAVVIGGGISGLATAALLARDGYQVDLVEARDVLGGRAGSWEQGGFRFDTGPSWYLMPEVFDHFFRLLGTSAAEQLDLRQLDPGYRVLFEGHEEGLDVSASAARNADAFERIEPGAGLQLAKHLDSAARTYDVALERFLYSSFTSLRPFLSPRLALQAPRLLQLLTEPLDRFVARRFRDPRLQQVLGYPAVFLGSSPDRAPSMYHLMSALDLTGGVQYPMGGFAHLIEVIAALAEREGVRMHTSTRATRILTEEPGEGFAGRRGRRRARACGVEVRGADGRSRTLPADVVVATADLHRAETTLLPPHLQTFPESWWRRRTPGPGAVLVMLGVTGELPQLAHHTLLFTRDWEENFSALREGRIPSPASAYVCRPSATDPSVAPVGHENLFVLVPMPADPGIGRGGLDGGGDAAVERVAEEAIAMLAAQAGIPDLTERIVVRRTVGPGEFAEDLGAWRGSMLGPAHTLAQSAFFRAGNASRKVESLLYAGSSTIPGIGLPMCLISAELVAKRLRGDRSASPLPEPAAEVVA</sequence>
<dbReference type="NCBIfam" id="TIGR02734">
    <property type="entry name" value="crtI_fam"/>
    <property type="match status" value="1"/>
</dbReference>
<evidence type="ECO:0000256" key="2">
    <source>
        <dbReference type="ARBA" id="ARBA00022746"/>
    </source>
</evidence>
<dbReference type="Pfam" id="PF01593">
    <property type="entry name" value="Amino_oxidase"/>
    <property type="match status" value="1"/>
</dbReference>
<evidence type="ECO:0000256" key="3">
    <source>
        <dbReference type="ARBA" id="ARBA00023002"/>
    </source>
</evidence>
<evidence type="ECO:0000256" key="4">
    <source>
        <dbReference type="RuleBase" id="RU362075"/>
    </source>
</evidence>
<dbReference type="Proteomes" id="UP000742460">
    <property type="component" value="Unassembled WGS sequence"/>
</dbReference>
<dbReference type="GO" id="GO:0016491">
    <property type="term" value="F:oxidoreductase activity"/>
    <property type="evidence" value="ECO:0007669"/>
    <property type="project" value="UniProtKB-KW"/>
</dbReference>
<comment type="pathway">
    <text evidence="1 4">Carotenoid biosynthesis.</text>
</comment>
<accession>A0A921MVB6</accession>
<protein>
    <submittedName>
        <fullName evidence="6">Phytoene desaturase</fullName>
    </submittedName>
</protein>